<keyword evidence="1" id="KW-1133">Transmembrane helix</keyword>
<keyword evidence="1" id="KW-0812">Transmembrane</keyword>
<feature type="transmembrane region" description="Helical" evidence="1">
    <location>
        <begin position="68"/>
        <end position="86"/>
    </location>
</feature>
<feature type="transmembrane region" description="Helical" evidence="1">
    <location>
        <begin position="42"/>
        <end position="61"/>
    </location>
</feature>
<organism evidence="2 3">
    <name type="scientific">Entomomonas moraniae</name>
    <dbReference type="NCBI Taxonomy" id="2213226"/>
    <lineage>
        <taxon>Bacteria</taxon>
        <taxon>Pseudomonadati</taxon>
        <taxon>Pseudomonadota</taxon>
        <taxon>Gammaproteobacteria</taxon>
        <taxon>Pseudomonadales</taxon>
        <taxon>Pseudomonadaceae</taxon>
        <taxon>Entomomonas</taxon>
    </lineage>
</organism>
<evidence type="ECO:0000313" key="2">
    <source>
        <dbReference type="EMBL" id="AZS49613.1"/>
    </source>
</evidence>
<proteinExistence type="predicted"/>
<protein>
    <submittedName>
        <fullName evidence="2">Uncharacterized protein</fullName>
    </submittedName>
</protein>
<evidence type="ECO:0000256" key="1">
    <source>
        <dbReference type="SAM" id="Phobius"/>
    </source>
</evidence>
<gene>
    <name evidence="2" type="ORF">DM558_01945</name>
</gene>
<feature type="transmembrane region" description="Helical" evidence="1">
    <location>
        <begin position="98"/>
        <end position="118"/>
    </location>
</feature>
<sequence length="119" mass="13325">MVIISLLGMAFVFALVSAINAVGTYFAASLAEAEYPDYKQTFLTIFFGYMIFTGIIVLLSILKMTSNFFVFVTWFAVLGWVIYQLINKLGIEGNKNIIIFIGMSFFFNIIIGAILGMIF</sequence>
<keyword evidence="3" id="KW-1185">Reference proteome</keyword>
<dbReference type="RefSeq" id="WP_127161807.1">
    <property type="nucleotide sequence ID" value="NZ_CP029822.1"/>
</dbReference>
<dbReference type="Proteomes" id="UP000273143">
    <property type="component" value="Chromosome"/>
</dbReference>
<reference evidence="3" key="1">
    <citation type="submission" date="2018-06" db="EMBL/GenBank/DDBJ databases">
        <title>Complete genome of Pseudomonas insecticola strain QZS01.</title>
        <authorList>
            <person name="Wang J."/>
            <person name="Su Q."/>
        </authorList>
    </citation>
    <scope>NUCLEOTIDE SEQUENCE [LARGE SCALE GENOMIC DNA]</scope>
    <source>
        <strain evidence="3">QZS01</strain>
    </source>
</reference>
<evidence type="ECO:0000313" key="3">
    <source>
        <dbReference type="Proteomes" id="UP000273143"/>
    </source>
</evidence>
<name>A0A3S9XAY5_9GAMM</name>
<accession>A0A3S9XAY5</accession>
<dbReference type="EMBL" id="CP029822">
    <property type="protein sequence ID" value="AZS49613.1"/>
    <property type="molecule type" value="Genomic_DNA"/>
</dbReference>
<keyword evidence="1" id="KW-0472">Membrane</keyword>
<dbReference type="KEGG" id="emo:DM558_01945"/>
<dbReference type="AlphaFoldDB" id="A0A3S9XAY5"/>